<keyword evidence="2" id="KW-1185">Reference proteome</keyword>
<dbReference type="Proteomes" id="UP000789920">
    <property type="component" value="Unassembled WGS sequence"/>
</dbReference>
<proteinExistence type="predicted"/>
<gene>
    <name evidence="1" type="ORF">RPERSI_LOCUS13510</name>
</gene>
<evidence type="ECO:0000313" key="1">
    <source>
        <dbReference type="EMBL" id="CAG8744537.1"/>
    </source>
</evidence>
<evidence type="ECO:0000313" key="2">
    <source>
        <dbReference type="Proteomes" id="UP000789920"/>
    </source>
</evidence>
<protein>
    <submittedName>
        <fullName evidence="1">33972_t:CDS:1</fullName>
    </submittedName>
</protein>
<name>A0ACA9QDV6_9GLOM</name>
<reference evidence="1" key="1">
    <citation type="submission" date="2021-06" db="EMBL/GenBank/DDBJ databases">
        <authorList>
            <person name="Kallberg Y."/>
            <person name="Tangrot J."/>
            <person name="Rosling A."/>
        </authorList>
    </citation>
    <scope>NUCLEOTIDE SEQUENCE</scope>
    <source>
        <strain evidence="1">MA461A</strain>
    </source>
</reference>
<feature type="non-terminal residue" evidence="1">
    <location>
        <position position="1"/>
    </location>
</feature>
<comment type="caution">
    <text evidence="1">The sequence shown here is derived from an EMBL/GenBank/DDBJ whole genome shotgun (WGS) entry which is preliminary data.</text>
</comment>
<dbReference type="EMBL" id="CAJVQC010030071">
    <property type="protein sequence ID" value="CAG8744537.1"/>
    <property type="molecule type" value="Genomic_DNA"/>
</dbReference>
<organism evidence="1 2">
    <name type="scientific">Racocetra persica</name>
    <dbReference type="NCBI Taxonomy" id="160502"/>
    <lineage>
        <taxon>Eukaryota</taxon>
        <taxon>Fungi</taxon>
        <taxon>Fungi incertae sedis</taxon>
        <taxon>Mucoromycota</taxon>
        <taxon>Glomeromycotina</taxon>
        <taxon>Glomeromycetes</taxon>
        <taxon>Diversisporales</taxon>
        <taxon>Gigasporaceae</taxon>
        <taxon>Racocetra</taxon>
    </lineage>
</organism>
<sequence length="50" mass="5671">KHYVGQSKDLGRRLNQHFSNGEDELDVLEKRKIEEFSSFGKGYNGTGGNK</sequence>
<accession>A0ACA9QDV6</accession>